<dbReference type="OrthoDB" id="2356833at2"/>
<name>A0A6H0WE06_9BACI</name>
<sequence>MKLSFNESQKLFSYFSGLIAALSLFIYYVSAQQSEGALILSITFVVIAAGIWFGPIYALAVTLIVLFVLGTLMLFFQTGQAVLFPAEEGLRTLVVWGIALLLFSFISGRIHDIAAGLRRSVTRLQSEIKSFVAVDRVTGFDNKQRMRLELSEEIKRAERYGNSFVFLLLHMHYFKEFKSLYGDKETDRLFQYVSQQIRSSVRETDKKFRPSDERIGIVLTHTPAEHMPAVLTKLKKQLDTYQLENGKYVTLTFHVCYLPYRKDIKTADQFLDELENEMMMNEL</sequence>
<dbReference type="EMBL" id="CP048852">
    <property type="protein sequence ID" value="QIW78760.1"/>
    <property type="molecule type" value="Genomic_DNA"/>
</dbReference>
<accession>A0A6H0WE06</accession>
<gene>
    <name evidence="1" type="ORF">G4P54_02340</name>
</gene>
<dbReference type="InterPro" id="IPR029787">
    <property type="entry name" value="Nucleotide_cyclase"/>
</dbReference>
<protein>
    <submittedName>
        <fullName evidence="1">Diguanylate cyclase</fullName>
    </submittedName>
</protein>
<keyword evidence="2" id="KW-1185">Reference proteome</keyword>
<dbReference type="Pfam" id="PF00990">
    <property type="entry name" value="GGDEF"/>
    <property type="match status" value="1"/>
</dbReference>
<organism evidence="1 2">
    <name type="scientific">Bacillus tequilensis</name>
    <dbReference type="NCBI Taxonomy" id="227866"/>
    <lineage>
        <taxon>Bacteria</taxon>
        <taxon>Bacillati</taxon>
        <taxon>Bacillota</taxon>
        <taxon>Bacilli</taxon>
        <taxon>Bacillales</taxon>
        <taxon>Bacillaceae</taxon>
        <taxon>Bacillus</taxon>
    </lineage>
</organism>
<dbReference type="SMART" id="SM00267">
    <property type="entry name" value="GGDEF"/>
    <property type="match status" value="1"/>
</dbReference>
<dbReference type="Proteomes" id="UP000501914">
    <property type="component" value="Chromosome"/>
</dbReference>
<dbReference type="InterPro" id="IPR000160">
    <property type="entry name" value="GGDEF_dom"/>
</dbReference>
<dbReference type="PROSITE" id="PS50887">
    <property type="entry name" value="GGDEF"/>
    <property type="match status" value="1"/>
</dbReference>
<dbReference type="SUPFAM" id="SSF55073">
    <property type="entry name" value="Nucleotide cyclase"/>
    <property type="match status" value="1"/>
</dbReference>
<dbReference type="InterPro" id="IPR043128">
    <property type="entry name" value="Rev_trsase/Diguanyl_cyclase"/>
</dbReference>
<evidence type="ECO:0000313" key="2">
    <source>
        <dbReference type="Proteomes" id="UP000501914"/>
    </source>
</evidence>
<dbReference type="RefSeq" id="WP_024714482.1">
    <property type="nucleotide sequence ID" value="NZ_CP048852.1"/>
</dbReference>
<proteinExistence type="predicted"/>
<reference evidence="1 2" key="1">
    <citation type="submission" date="2020-02" db="EMBL/GenBank/DDBJ databases">
        <title>Genome sequencing, annotation and comparative genomic analysis of Bacillus tequilensis EA-CB0015, an effective biological control agent against Pseudocercospora fijiensis in banana plants.</title>
        <authorList>
            <person name="Cuellar-Gaviria T.Z."/>
            <person name="Ju K.-S."/>
            <person name="Villegas-Escobar V."/>
        </authorList>
    </citation>
    <scope>NUCLEOTIDE SEQUENCE [LARGE SCALE GENOMIC DNA]</scope>
    <source>
        <strain evidence="1 2">EA-CB0015</strain>
    </source>
</reference>
<evidence type="ECO:0000313" key="1">
    <source>
        <dbReference type="EMBL" id="QIW78760.1"/>
    </source>
</evidence>
<dbReference type="AlphaFoldDB" id="A0A6H0WE06"/>
<dbReference type="Gene3D" id="3.30.70.270">
    <property type="match status" value="1"/>
</dbReference>
<dbReference type="NCBIfam" id="TIGR00254">
    <property type="entry name" value="GGDEF"/>
    <property type="match status" value="1"/>
</dbReference>
<dbReference type="KEGG" id="bteq:G4P54_02340"/>